<evidence type="ECO:0000313" key="1">
    <source>
        <dbReference type="EMBL" id="GGY23459.1"/>
    </source>
</evidence>
<reference evidence="1" key="2">
    <citation type="submission" date="2020-09" db="EMBL/GenBank/DDBJ databases">
        <authorList>
            <person name="Sun Q."/>
            <person name="Kim S."/>
        </authorList>
    </citation>
    <scope>NUCLEOTIDE SEQUENCE</scope>
    <source>
        <strain evidence="1">KCTC 32182</strain>
    </source>
</reference>
<dbReference type="EMBL" id="BMYX01000018">
    <property type="protein sequence ID" value="GGY23459.1"/>
    <property type="molecule type" value="Genomic_DNA"/>
</dbReference>
<dbReference type="SUPFAM" id="SSF48371">
    <property type="entry name" value="ARM repeat"/>
    <property type="match status" value="1"/>
</dbReference>
<keyword evidence="2" id="KW-1185">Reference proteome</keyword>
<accession>A0A918UBN4</accession>
<proteinExistence type="predicted"/>
<dbReference type="Proteomes" id="UP000645257">
    <property type="component" value="Unassembled WGS sequence"/>
</dbReference>
<name>A0A918UBN4_9NEIS</name>
<dbReference type="InterPro" id="IPR016024">
    <property type="entry name" value="ARM-type_fold"/>
</dbReference>
<sequence length="205" mass="22687">MRATLTELIERMTRSEEVTDSRNSVSWQAHREAERLTDVALIDELLGFLAQKPKKDERSAAYFIMGSIGMNCQNALCASRLLSFVPSESDKYALACILEKLADIQKPAEVDLTPVFSLLRDKRWLVRHAAIKALKKSASSAAEDNLLELLSTSSDPHDMIYCHATLNQIGTRKSLDALQRGATSRKRDVKLSALAAIAAIEARDA</sequence>
<dbReference type="InterPro" id="IPR011989">
    <property type="entry name" value="ARM-like"/>
</dbReference>
<dbReference type="Pfam" id="PF13646">
    <property type="entry name" value="HEAT_2"/>
    <property type="match status" value="1"/>
</dbReference>
<dbReference type="AlphaFoldDB" id="A0A918UBN4"/>
<evidence type="ECO:0008006" key="3">
    <source>
        <dbReference type="Google" id="ProtNLM"/>
    </source>
</evidence>
<gene>
    <name evidence="1" type="ORF">GCM10011289_29090</name>
</gene>
<evidence type="ECO:0000313" key="2">
    <source>
        <dbReference type="Proteomes" id="UP000645257"/>
    </source>
</evidence>
<protein>
    <recommendedName>
        <fullName evidence="3">HEAT repeat protein</fullName>
    </recommendedName>
</protein>
<organism evidence="1 2">
    <name type="scientific">Paludibacterium paludis</name>
    <dbReference type="NCBI Taxonomy" id="1225769"/>
    <lineage>
        <taxon>Bacteria</taxon>
        <taxon>Pseudomonadati</taxon>
        <taxon>Pseudomonadota</taxon>
        <taxon>Betaproteobacteria</taxon>
        <taxon>Neisseriales</taxon>
        <taxon>Chromobacteriaceae</taxon>
        <taxon>Paludibacterium</taxon>
    </lineage>
</organism>
<comment type="caution">
    <text evidence="1">The sequence shown here is derived from an EMBL/GenBank/DDBJ whole genome shotgun (WGS) entry which is preliminary data.</text>
</comment>
<dbReference type="Gene3D" id="1.25.10.10">
    <property type="entry name" value="Leucine-rich Repeat Variant"/>
    <property type="match status" value="1"/>
</dbReference>
<reference evidence="1" key="1">
    <citation type="journal article" date="2014" name="Int. J. Syst. Evol. Microbiol.">
        <title>Complete genome sequence of Corynebacterium casei LMG S-19264T (=DSM 44701T), isolated from a smear-ripened cheese.</title>
        <authorList>
            <consortium name="US DOE Joint Genome Institute (JGI-PGF)"/>
            <person name="Walter F."/>
            <person name="Albersmeier A."/>
            <person name="Kalinowski J."/>
            <person name="Ruckert C."/>
        </authorList>
    </citation>
    <scope>NUCLEOTIDE SEQUENCE</scope>
    <source>
        <strain evidence="1">KCTC 32182</strain>
    </source>
</reference>
<dbReference type="RefSeq" id="WP_189535593.1">
    <property type="nucleotide sequence ID" value="NZ_BMYX01000018.1"/>
</dbReference>